<accession>A0A210QUY9</accession>
<dbReference type="SUPFAM" id="SSF51971">
    <property type="entry name" value="Nucleotide-binding domain"/>
    <property type="match status" value="1"/>
</dbReference>
<comment type="similarity">
    <text evidence="3">Belongs to the DAMOX/DASOX family.</text>
</comment>
<dbReference type="Pfam" id="PF01266">
    <property type="entry name" value="DAO"/>
    <property type="match status" value="1"/>
</dbReference>
<gene>
    <name evidence="8" type="ORF">KP79_PYT13745</name>
</gene>
<evidence type="ECO:0000256" key="4">
    <source>
        <dbReference type="ARBA" id="ARBA00022630"/>
    </source>
</evidence>
<evidence type="ECO:0000313" key="9">
    <source>
        <dbReference type="Proteomes" id="UP000242188"/>
    </source>
</evidence>
<dbReference type="AlphaFoldDB" id="A0A210QUY9"/>
<proteinExistence type="inferred from homology"/>
<dbReference type="InterPro" id="IPR023209">
    <property type="entry name" value="DAO"/>
</dbReference>
<keyword evidence="5" id="KW-0274">FAD</keyword>
<dbReference type="EMBL" id="NEDP02001767">
    <property type="protein sequence ID" value="OWF52554.1"/>
    <property type="molecule type" value="Genomic_DNA"/>
</dbReference>
<organism evidence="8 9">
    <name type="scientific">Mizuhopecten yessoensis</name>
    <name type="common">Japanese scallop</name>
    <name type="synonym">Patinopecten yessoensis</name>
    <dbReference type="NCBI Taxonomy" id="6573"/>
    <lineage>
        <taxon>Eukaryota</taxon>
        <taxon>Metazoa</taxon>
        <taxon>Spiralia</taxon>
        <taxon>Lophotrochozoa</taxon>
        <taxon>Mollusca</taxon>
        <taxon>Bivalvia</taxon>
        <taxon>Autobranchia</taxon>
        <taxon>Pteriomorphia</taxon>
        <taxon>Pectinida</taxon>
        <taxon>Pectinoidea</taxon>
        <taxon>Pectinidae</taxon>
        <taxon>Mizuhopecten</taxon>
    </lineage>
</organism>
<evidence type="ECO:0000256" key="1">
    <source>
        <dbReference type="ARBA" id="ARBA00001974"/>
    </source>
</evidence>
<dbReference type="STRING" id="6573.A0A210QUY9"/>
<comment type="cofactor">
    <cofactor evidence="1">
        <name>FAD</name>
        <dbReference type="ChEBI" id="CHEBI:57692"/>
    </cofactor>
</comment>
<dbReference type="GO" id="GO:0019478">
    <property type="term" value="P:D-amino acid catabolic process"/>
    <property type="evidence" value="ECO:0007669"/>
    <property type="project" value="TreeGrafter"/>
</dbReference>
<keyword evidence="6" id="KW-0560">Oxidoreductase</keyword>
<dbReference type="GO" id="GO:0071949">
    <property type="term" value="F:FAD binding"/>
    <property type="evidence" value="ECO:0007669"/>
    <property type="project" value="InterPro"/>
</dbReference>
<dbReference type="PANTHER" id="PTHR11530:SF11">
    <property type="entry name" value="D-ASPARTATE OXIDASE"/>
    <property type="match status" value="1"/>
</dbReference>
<evidence type="ECO:0000256" key="2">
    <source>
        <dbReference type="ARBA" id="ARBA00004253"/>
    </source>
</evidence>
<keyword evidence="4" id="KW-0285">Flavoprotein</keyword>
<dbReference type="GO" id="GO:0003884">
    <property type="term" value="F:D-amino-acid oxidase activity"/>
    <property type="evidence" value="ECO:0007669"/>
    <property type="project" value="InterPro"/>
</dbReference>
<evidence type="ECO:0000256" key="3">
    <source>
        <dbReference type="ARBA" id="ARBA00006730"/>
    </source>
</evidence>
<sequence length="246" mass="27814">MARVCVVGAGVVGLSTAINIQKLIPDVIVQIIADKFEVNTTSIGAGGLFRPNASHTKGVPEDVARRWARDSWKFYSEMATSDMACETGHSVSSGYIFSKEKIVNPIYESIVFNCREMSQCELTSLGITQYQYGYHITTVLTEMRRYMPWLMNKFKANGGKVEKRKIENLSELYGQFDVVVNCTGLGSRDLLDDQEIYPVRGHIIRFGFSEQRIQCLGQSPLDKAMGIHRGRYILHTKWRVCTSRRV</sequence>
<dbReference type="GO" id="GO:0005782">
    <property type="term" value="C:peroxisomal matrix"/>
    <property type="evidence" value="ECO:0007669"/>
    <property type="project" value="UniProtKB-SubCell"/>
</dbReference>
<dbReference type="InterPro" id="IPR006076">
    <property type="entry name" value="FAD-dep_OxRdtase"/>
</dbReference>
<dbReference type="OrthoDB" id="2015447at2759"/>
<evidence type="ECO:0000256" key="5">
    <source>
        <dbReference type="ARBA" id="ARBA00022827"/>
    </source>
</evidence>
<dbReference type="Gene3D" id="3.40.50.720">
    <property type="entry name" value="NAD(P)-binding Rossmann-like Domain"/>
    <property type="match status" value="2"/>
</dbReference>
<evidence type="ECO:0000256" key="6">
    <source>
        <dbReference type="ARBA" id="ARBA00023002"/>
    </source>
</evidence>
<evidence type="ECO:0000313" key="8">
    <source>
        <dbReference type="EMBL" id="OWF52554.1"/>
    </source>
</evidence>
<keyword evidence="9" id="KW-1185">Reference proteome</keyword>
<dbReference type="Proteomes" id="UP000242188">
    <property type="component" value="Unassembled WGS sequence"/>
</dbReference>
<evidence type="ECO:0000259" key="7">
    <source>
        <dbReference type="Pfam" id="PF01266"/>
    </source>
</evidence>
<feature type="domain" description="FAD dependent oxidoreductase" evidence="7">
    <location>
        <begin position="3"/>
        <end position="211"/>
    </location>
</feature>
<name>A0A210QUY9_MIZYE</name>
<dbReference type="PANTHER" id="PTHR11530">
    <property type="entry name" value="D-AMINO ACID OXIDASE"/>
    <property type="match status" value="1"/>
</dbReference>
<reference evidence="8 9" key="1">
    <citation type="journal article" date="2017" name="Nat. Ecol. Evol.">
        <title>Scallop genome provides insights into evolution of bilaterian karyotype and development.</title>
        <authorList>
            <person name="Wang S."/>
            <person name="Zhang J."/>
            <person name="Jiao W."/>
            <person name="Li J."/>
            <person name="Xun X."/>
            <person name="Sun Y."/>
            <person name="Guo X."/>
            <person name="Huan P."/>
            <person name="Dong B."/>
            <person name="Zhang L."/>
            <person name="Hu X."/>
            <person name="Sun X."/>
            <person name="Wang J."/>
            <person name="Zhao C."/>
            <person name="Wang Y."/>
            <person name="Wang D."/>
            <person name="Huang X."/>
            <person name="Wang R."/>
            <person name="Lv J."/>
            <person name="Li Y."/>
            <person name="Zhang Z."/>
            <person name="Liu B."/>
            <person name="Lu W."/>
            <person name="Hui Y."/>
            <person name="Liang J."/>
            <person name="Zhou Z."/>
            <person name="Hou R."/>
            <person name="Li X."/>
            <person name="Liu Y."/>
            <person name="Li H."/>
            <person name="Ning X."/>
            <person name="Lin Y."/>
            <person name="Zhao L."/>
            <person name="Xing Q."/>
            <person name="Dou J."/>
            <person name="Li Y."/>
            <person name="Mao J."/>
            <person name="Guo H."/>
            <person name="Dou H."/>
            <person name="Li T."/>
            <person name="Mu C."/>
            <person name="Jiang W."/>
            <person name="Fu Q."/>
            <person name="Fu X."/>
            <person name="Miao Y."/>
            <person name="Liu J."/>
            <person name="Yu Q."/>
            <person name="Li R."/>
            <person name="Liao H."/>
            <person name="Li X."/>
            <person name="Kong Y."/>
            <person name="Jiang Z."/>
            <person name="Chourrout D."/>
            <person name="Li R."/>
            <person name="Bao Z."/>
        </authorList>
    </citation>
    <scope>NUCLEOTIDE SEQUENCE [LARGE SCALE GENOMIC DNA]</scope>
    <source>
        <strain evidence="8 9">PY_sf001</strain>
    </source>
</reference>
<comment type="subcellular location">
    <subcellularLocation>
        <location evidence="2">Peroxisome matrix</location>
    </subcellularLocation>
</comment>
<comment type="caution">
    <text evidence="8">The sequence shown here is derived from an EMBL/GenBank/DDBJ whole genome shotgun (WGS) entry which is preliminary data.</text>
</comment>
<protein>
    <submittedName>
        <fullName evidence="8">D-aspartate oxidase</fullName>
    </submittedName>
</protein>